<dbReference type="Proteomes" id="UP001489719">
    <property type="component" value="Unassembled WGS sequence"/>
</dbReference>
<protein>
    <submittedName>
        <fullName evidence="1">Cyclin-like protein</fullName>
    </submittedName>
</protein>
<name>A0ACC3TMM2_9ASCO</name>
<keyword evidence="2" id="KW-1185">Reference proteome</keyword>
<evidence type="ECO:0000313" key="2">
    <source>
        <dbReference type="Proteomes" id="UP001489719"/>
    </source>
</evidence>
<dbReference type="EMBL" id="MU970077">
    <property type="protein sequence ID" value="KAK9322414.1"/>
    <property type="molecule type" value="Genomic_DNA"/>
</dbReference>
<proteinExistence type="predicted"/>
<accession>A0ACC3TMM2</accession>
<gene>
    <name evidence="1" type="ORF">V1517DRAFT_135337</name>
</gene>
<evidence type="ECO:0000313" key="1">
    <source>
        <dbReference type="EMBL" id="KAK9322414.1"/>
    </source>
</evidence>
<organism evidence="1 2">
    <name type="scientific">Lipomyces orientalis</name>
    <dbReference type="NCBI Taxonomy" id="1233043"/>
    <lineage>
        <taxon>Eukaryota</taxon>
        <taxon>Fungi</taxon>
        <taxon>Dikarya</taxon>
        <taxon>Ascomycota</taxon>
        <taxon>Saccharomycotina</taxon>
        <taxon>Lipomycetes</taxon>
        <taxon>Lipomycetales</taxon>
        <taxon>Lipomycetaceae</taxon>
        <taxon>Lipomyces</taxon>
    </lineage>
</organism>
<comment type="caution">
    <text evidence="1">The sequence shown here is derived from an EMBL/GenBank/DDBJ whole genome shotgun (WGS) entry which is preliminary data.</text>
</comment>
<reference evidence="2" key="1">
    <citation type="journal article" date="2024" name="Front. Bioeng. Biotechnol.">
        <title>Genome-scale model development and genomic sequencing of the oleaginous clade Lipomyces.</title>
        <authorList>
            <person name="Czajka J.J."/>
            <person name="Han Y."/>
            <person name="Kim J."/>
            <person name="Mondo S.J."/>
            <person name="Hofstad B.A."/>
            <person name="Robles A."/>
            <person name="Haridas S."/>
            <person name="Riley R."/>
            <person name="LaButti K."/>
            <person name="Pangilinan J."/>
            <person name="Andreopoulos W."/>
            <person name="Lipzen A."/>
            <person name="Yan J."/>
            <person name="Wang M."/>
            <person name="Ng V."/>
            <person name="Grigoriev I.V."/>
            <person name="Spatafora J.W."/>
            <person name="Magnuson J.K."/>
            <person name="Baker S.E."/>
            <person name="Pomraning K.R."/>
        </authorList>
    </citation>
    <scope>NUCLEOTIDE SEQUENCE [LARGE SCALE GENOMIC DNA]</scope>
    <source>
        <strain evidence="2">CBS 10300</strain>
    </source>
</reference>
<sequence>MERKLRQPLRVRPDENAVVSRQSSRVQLKQSSVFGNAVPGSYQNEKSGLKAGAKRVVLGDVSNAIKSTSAGLGAGKLVQPTQKSHGLVSKASKTSDVPSQHHQSNSSTTSNTQNASYFDSSLNNSIHDYQDEGYNHHVDAADVEEVYRRVRQSKERAKAEQADDIRAVEVEHQTDVEILAKVSEHIEAVDDQDGEMRDHSILTAKDIYNNSTTSILHSLDSTDYTNINSTTNPSALFPVINDETRREFDALASRFRKEERARTLSPDYEADEDLYDVSMVAEYSDEIFEYMRELELRFRPNPAYMDNQTEIHWSMRCILVDWLVQVHNRFGLLPETLYLTINYIDRFLSLKVVSLAKLQLVGATALFVAAKYEEINCPSVNEIVFMVDHSYSVEEIFKAERFMIGLLEFNLGWPGPMSFLRRTSKADDYDLETRTLAKYILEVTIMDEKFVGALPSWLAAAAHCLARKMLLKGDWTLAHVNYSGYTLAQLRPAMNVLIECCRNPKEHHRAIYDKYCDRKYKKAALYVAEWISNATS</sequence>